<reference evidence="1 2" key="1">
    <citation type="journal article" date="2018" name="PLoS Genet.">
        <title>Population sequencing reveals clonal diversity and ancestral inbreeding in the grapevine cultivar Chardonnay.</title>
        <authorList>
            <person name="Roach M.J."/>
            <person name="Johnson D.L."/>
            <person name="Bohlmann J."/>
            <person name="van Vuuren H.J."/>
            <person name="Jones S.J."/>
            <person name="Pretorius I.S."/>
            <person name="Schmidt S.A."/>
            <person name="Borneman A.R."/>
        </authorList>
    </citation>
    <scope>NUCLEOTIDE SEQUENCE [LARGE SCALE GENOMIC DNA]</scope>
    <source>
        <strain evidence="2">cv. Chardonnay</strain>
        <tissue evidence="1">Leaf</tissue>
    </source>
</reference>
<sequence length="220" mass="25424">MEHWEAGGDKYGLIRTKWGHRNLSSIREVQNCDLEEAISFTEQLYKALACCHGMPIEWRREVQKAAPSCLAWSILIRGEAHLDPEHSVQYVHLLYVPVLYAKESEIEVGADSKGFSLESGEGGFVKASYLWKVWGRRGRWQSCEVRRIFGVGLWTVIRRDWDVMGSNMVYSAGNDRRVRFWKDRWCADNPLRTSFPSLFAISLSKEVWVEDVWNHSRGGV</sequence>
<evidence type="ECO:0000313" key="2">
    <source>
        <dbReference type="Proteomes" id="UP000288805"/>
    </source>
</evidence>
<name>A0A438JYE5_VITVI</name>
<gene>
    <name evidence="1" type="ORF">CK203_011288</name>
</gene>
<evidence type="ECO:0000313" key="1">
    <source>
        <dbReference type="EMBL" id="RVX13967.1"/>
    </source>
</evidence>
<proteinExistence type="predicted"/>
<comment type="caution">
    <text evidence="1">The sequence shown here is derived from an EMBL/GenBank/DDBJ whole genome shotgun (WGS) entry which is preliminary data.</text>
</comment>
<accession>A0A438JYE5</accession>
<organism evidence="1 2">
    <name type="scientific">Vitis vinifera</name>
    <name type="common">Grape</name>
    <dbReference type="NCBI Taxonomy" id="29760"/>
    <lineage>
        <taxon>Eukaryota</taxon>
        <taxon>Viridiplantae</taxon>
        <taxon>Streptophyta</taxon>
        <taxon>Embryophyta</taxon>
        <taxon>Tracheophyta</taxon>
        <taxon>Spermatophyta</taxon>
        <taxon>Magnoliopsida</taxon>
        <taxon>eudicotyledons</taxon>
        <taxon>Gunneridae</taxon>
        <taxon>Pentapetalae</taxon>
        <taxon>rosids</taxon>
        <taxon>Vitales</taxon>
        <taxon>Vitaceae</taxon>
        <taxon>Viteae</taxon>
        <taxon>Vitis</taxon>
    </lineage>
</organism>
<protein>
    <submittedName>
        <fullName evidence="1">Uncharacterized protein</fullName>
    </submittedName>
</protein>
<dbReference type="Proteomes" id="UP000288805">
    <property type="component" value="Unassembled WGS sequence"/>
</dbReference>
<dbReference type="EMBL" id="QGNW01000022">
    <property type="protein sequence ID" value="RVX13967.1"/>
    <property type="molecule type" value="Genomic_DNA"/>
</dbReference>
<dbReference type="AlphaFoldDB" id="A0A438JYE5"/>